<name>C0NY15_AJECG</name>
<dbReference type="Gene3D" id="3.30.710.10">
    <property type="entry name" value="Potassium Channel Kv1.1, Chain A"/>
    <property type="match status" value="1"/>
</dbReference>
<dbReference type="CDD" id="cd18186">
    <property type="entry name" value="BTB_POZ_ZBTB_KLHL-like"/>
    <property type="match status" value="1"/>
</dbReference>
<feature type="region of interest" description="Disordered" evidence="1">
    <location>
        <begin position="366"/>
        <end position="522"/>
    </location>
</feature>
<sequence length="593" mass="65094">MAMKKKKSAVTSSHLTSNGKAGAQPNESAGTSTSSQDTRVISSFPPSETHPPLFGPVPQNTEIVTASMSNGDNHPISSSPYETEVVKILVGPTGGQRVFLVHLGILNQASSLSNKMRPATAAGGHSSISLVDTDPVVFELAVRFLYTGKYQGCSYPTQNFPSLEQDNANKRRDANIEFRIHSFLYCFAREYGMDELSALALTNIQNMTEVPFLNVLAVAKEAYPKLLNHGDDDMYREKFRHETRVAMEKNNNLIREPWILDVFRNEHGNLAVDLFTTLTEPLMCDPEANNREPSVMEEPLGPPQSGKVKRENSHLDDDHADYCVQEPPAEPEIEEPVLSAPQEPVAGGFPGAVSEGYPRPLETEPAEEFADIGKPTVDDGWGSWGSSAKISVKRKGKQREDPSVEITEPEPLLEPEPEPKPVKSSKGKKGKKVKKGKKGGEILAAEPTPELDVPPIEQRALSNDFPPTEYNHKQPQETPGDNHQPPEEEPHPSSLSPPPPLSPQRLAEEESPTTPHSPSATFMLGDTDAEISKARYFNHPCSRRKVHLRSESFWMDCIRCRNELGSLARGIAAGIAEGKDDAVGGEPREVEAW</sequence>
<evidence type="ECO:0000313" key="3">
    <source>
        <dbReference type="Proteomes" id="UP000001631"/>
    </source>
</evidence>
<feature type="compositionally biased region" description="Acidic residues" evidence="1">
    <location>
        <begin position="407"/>
        <end position="416"/>
    </location>
</feature>
<evidence type="ECO:0008006" key="4">
    <source>
        <dbReference type="Google" id="ProtNLM"/>
    </source>
</evidence>
<gene>
    <name evidence="2" type="ORF">HCBG_07809</name>
</gene>
<reference evidence="2" key="1">
    <citation type="submission" date="2009-02" db="EMBL/GenBank/DDBJ databases">
        <title>The Genome Sequence of Ajellomyces capsulatus strain G186AR.</title>
        <authorList>
            <consortium name="The Broad Institute Genome Sequencing Platform"/>
            <person name="Champion M."/>
            <person name="Cuomo C."/>
            <person name="Ma L.-J."/>
            <person name="Henn M.R."/>
            <person name="Sil A."/>
            <person name="Goldman B."/>
            <person name="Young S.K."/>
            <person name="Kodira C.D."/>
            <person name="Zeng Q."/>
            <person name="Koehrsen M."/>
            <person name="Alvarado L."/>
            <person name="Berlin A."/>
            <person name="Borenstein D."/>
            <person name="Chen Z."/>
            <person name="Engels R."/>
            <person name="Freedman E."/>
            <person name="Gellesch M."/>
            <person name="Goldberg J."/>
            <person name="Griggs A."/>
            <person name="Gujja S."/>
            <person name="Heiman D."/>
            <person name="Hepburn T."/>
            <person name="Howarth C."/>
            <person name="Jen D."/>
            <person name="Larson L."/>
            <person name="Lewis B."/>
            <person name="Mehta T."/>
            <person name="Park D."/>
            <person name="Pearson M."/>
            <person name="Roberts A."/>
            <person name="Saif S."/>
            <person name="Shea T."/>
            <person name="Shenoy N."/>
            <person name="Sisk P."/>
            <person name="Stolte C."/>
            <person name="Sykes S."/>
            <person name="Walk T."/>
            <person name="White J."/>
            <person name="Yandava C."/>
            <person name="Klein B."/>
            <person name="McEwen J.G."/>
            <person name="Puccia R."/>
            <person name="Goldman G.H."/>
            <person name="Felipe M.S."/>
            <person name="Nino-Vega G."/>
            <person name="San-Blas G."/>
            <person name="Taylor J."/>
            <person name="Mendoza L."/>
            <person name="Galagan J."/>
            <person name="Nusbaum C."/>
            <person name="Birren B."/>
        </authorList>
    </citation>
    <scope>NUCLEOTIDE SEQUENCE</scope>
    <source>
        <strain evidence="2">G186AR</strain>
    </source>
</reference>
<feature type="region of interest" description="Disordered" evidence="1">
    <location>
        <begin position="287"/>
        <end position="314"/>
    </location>
</feature>
<dbReference type="AlphaFoldDB" id="C0NY15"/>
<accession>C0NY15</accession>
<feature type="compositionally biased region" description="Basic residues" evidence="1">
    <location>
        <begin position="423"/>
        <end position="437"/>
    </location>
</feature>
<dbReference type="PANTHER" id="PTHR47843">
    <property type="entry name" value="BTB DOMAIN-CONTAINING PROTEIN-RELATED"/>
    <property type="match status" value="1"/>
</dbReference>
<dbReference type="GeneID" id="69040825"/>
<dbReference type="EMBL" id="GG663376">
    <property type="protein sequence ID" value="EEH03683.1"/>
    <property type="molecule type" value="Genomic_DNA"/>
</dbReference>
<organism evidence="2 3">
    <name type="scientific">Ajellomyces capsulatus (strain G186AR / H82 / ATCC MYA-2454 / RMSCC 2432)</name>
    <name type="common">Darling's disease fungus</name>
    <name type="synonym">Histoplasma capsulatum</name>
    <dbReference type="NCBI Taxonomy" id="447093"/>
    <lineage>
        <taxon>Eukaryota</taxon>
        <taxon>Fungi</taxon>
        <taxon>Dikarya</taxon>
        <taxon>Ascomycota</taxon>
        <taxon>Pezizomycotina</taxon>
        <taxon>Eurotiomycetes</taxon>
        <taxon>Eurotiomycetidae</taxon>
        <taxon>Onygenales</taxon>
        <taxon>Ajellomycetaceae</taxon>
        <taxon>Histoplasma</taxon>
    </lineage>
</organism>
<protein>
    <recommendedName>
        <fullName evidence="4">BTB domain-containing protein</fullName>
    </recommendedName>
</protein>
<dbReference type="InParanoid" id="C0NY15"/>
<dbReference type="InterPro" id="IPR011333">
    <property type="entry name" value="SKP1/BTB/POZ_sf"/>
</dbReference>
<feature type="region of interest" description="Disordered" evidence="1">
    <location>
        <begin position="1"/>
        <end position="59"/>
    </location>
</feature>
<dbReference type="Proteomes" id="UP000001631">
    <property type="component" value="Unassembled WGS sequence"/>
</dbReference>
<dbReference type="RefSeq" id="XP_045284164.1">
    <property type="nucleotide sequence ID" value="XM_045434858.1"/>
</dbReference>
<evidence type="ECO:0000313" key="2">
    <source>
        <dbReference type="EMBL" id="EEH03683.1"/>
    </source>
</evidence>
<feature type="compositionally biased region" description="Polar residues" evidence="1">
    <location>
        <begin position="9"/>
        <end position="46"/>
    </location>
</feature>
<keyword evidence="3" id="KW-1185">Reference proteome</keyword>
<evidence type="ECO:0000256" key="1">
    <source>
        <dbReference type="SAM" id="MobiDB-lite"/>
    </source>
</evidence>
<proteinExistence type="predicted"/>
<dbReference type="HOGENOM" id="CLU_501611_0_0_1"/>